<comment type="caution">
    <text evidence="1">The sequence shown here is derived from an EMBL/GenBank/DDBJ whole genome shotgun (WGS) entry which is preliminary data.</text>
</comment>
<accession>A0AB38A7D4</accession>
<name>A0AB38A7D4_9ACTN</name>
<dbReference type="Gene3D" id="3.40.50.300">
    <property type="entry name" value="P-loop containing nucleotide triphosphate hydrolases"/>
    <property type="match status" value="1"/>
</dbReference>
<proteinExistence type="predicted"/>
<evidence type="ECO:0000313" key="1">
    <source>
        <dbReference type="EMBL" id="SEB85970.1"/>
    </source>
</evidence>
<dbReference type="AlphaFoldDB" id="A0AB38A7D4"/>
<dbReference type="SUPFAM" id="SSF52540">
    <property type="entry name" value="P-loop containing nucleoside triphosphate hydrolases"/>
    <property type="match status" value="1"/>
</dbReference>
<dbReference type="EMBL" id="FNSH01000001">
    <property type="protein sequence ID" value="SEB85970.1"/>
    <property type="molecule type" value="Genomic_DNA"/>
</dbReference>
<dbReference type="InterPro" id="IPR027417">
    <property type="entry name" value="P-loop_NTPase"/>
</dbReference>
<protein>
    <submittedName>
        <fullName evidence="1">AAA domain-containing protein</fullName>
    </submittedName>
</protein>
<sequence>MAALDVRLASDLIQEPPVEADWIIEDLLPLGGHVVAGPPKCGKSWLCLSIGLAVSSGSPFWGFATKKCGVLYLCLEDTYERVKKRLWALSDVASERFFLSNAAPCLGEGLVEQIGGFLNENPDVRLVIVDTFQKVRRPSSDSLYAADYRDFGALKKLADEHAACLVAVHHTRKQADSDVMNTVSGTNGITGSADSTWVLSRPNRGAADATLSITGRDVRFQELKLRLKDCIWELVGKTSEEELEERDVPDCVMRTLDFMSRGVSIWQGTMSNLMEAAGIEGVTVPVLGKHLAQNSGFMLSRGVRYAKKHTSAGQLVTLRRIEDESGEGNEGKPSI</sequence>
<gene>
    <name evidence="1" type="ORF">SAMN04489746_1184</name>
</gene>
<organism evidence="1 2">
    <name type="scientific">Atopobium minutum</name>
    <dbReference type="NCBI Taxonomy" id="1381"/>
    <lineage>
        <taxon>Bacteria</taxon>
        <taxon>Bacillati</taxon>
        <taxon>Actinomycetota</taxon>
        <taxon>Coriobacteriia</taxon>
        <taxon>Coriobacteriales</taxon>
        <taxon>Atopobiaceae</taxon>
        <taxon>Atopobium</taxon>
    </lineage>
</organism>
<dbReference type="RefSeq" id="WP_057001913.1">
    <property type="nucleotide sequence ID" value="NZ_FNSH01000001.1"/>
</dbReference>
<evidence type="ECO:0000313" key="2">
    <source>
        <dbReference type="Proteomes" id="UP000183687"/>
    </source>
</evidence>
<reference evidence="1 2" key="1">
    <citation type="submission" date="2016-10" db="EMBL/GenBank/DDBJ databases">
        <authorList>
            <person name="Varghese N."/>
            <person name="Submissions S."/>
        </authorList>
    </citation>
    <scope>NUCLEOTIDE SEQUENCE [LARGE SCALE GENOMIC DNA]</scope>
    <source>
        <strain evidence="1 2">DSM 20586</strain>
    </source>
</reference>
<dbReference type="Proteomes" id="UP000183687">
    <property type="component" value="Unassembled WGS sequence"/>
</dbReference>
<dbReference type="Pfam" id="PF13481">
    <property type="entry name" value="AAA_25"/>
    <property type="match status" value="1"/>
</dbReference>